<accession>A0A814K995</accession>
<proteinExistence type="predicted"/>
<reference evidence="2" key="1">
    <citation type="submission" date="2021-02" db="EMBL/GenBank/DDBJ databases">
        <authorList>
            <person name="Nowell W R."/>
        </authorList>
    </citation>
    <scope>NUCLEOTIDE SEQUENCE</scope>
    <source>
        <strain evidence="2">Ploen Becks lab</strain>
    </source>
</reference>
<feature type="coiled-coil region" evidence="1">
    <location>
        <begin position="120"/>
        <end position="207"/>
    </location>
</feature>
<dbReference type="Proteomes" id="UP000663879">
    <property type="component" value="Unassembled WGS sequence"/>
</dbReference>
<keyword evidence="3" id="KW-1185">Reference proteome</keyword>
<protein>
    <submittedName>
        <fullName evidence="2">Uncharacterized protein</fullName>
    </submittedName>
</protein>
<evidence type="ECO:0000313" key="2">
    <source>
        <dbReference type="EMBL" id="CAF1046270.1"/>
    </source>
</evidence>
<evidence type="ECO:0000313" key="3">
    <source>
        <dbReference type="Proteomes" id="UP000663879"/>
    </source>
</evidence>
<evidence type="ECO:0000256" key="1">
    <source>
        <dbReference type="SAM" id="Coils"/>
    </source>
</evidence>
<comment type="caution">
    <text evidence="2">The sequence shown here is derived from an EMBL/GenBank/DDBJ whole genome shotgun (WGS) entry which is preliminary data.</text>
</comment>
<dbReference type="EMBL" id="CAJNOC010005228">
    <property type="protein sequence ID" value="CAF1046270.1"/>
    <property type="molecule type" value="Genomic_DNA"/>
</dbReference>
<sequence>KFISILGGIDLSNESKLCIFSENGMVEAIDFEDKTGCQFTGCNGFGNTDPRTQYSGDRQKSLLVIGKKFVENESMDFEKNNNNFQIECSQKIEQNDHVIEILNDEIIARKTEIYLKDEQIAQFIEKVKELEGELNSLEIKRQDEKACSEKALNTLKLEKISFENDILKKREETENLLRTLKQKDVQIEDLNSRITSKNEEIDQLKFNYNCSLQKNKDFLFNSCEKKSQAFSSDDETINQTPYSKSKDRSALHAFEESQIKEMFEKINGYKYIGLYKSKGRANGRPLFQGPNGGIFYVSESLSRQYISSYFL</sequence>
<name>A0A814K995_9BILA</name>
<dbReference type="AlphaFoldDB" id="A0A814K995"/>
<gene>
    <name evidence="2" type="ORF">OXX778_LOCUS18600</name>
</gene>
<keyword evidence="1" id="KW-0175">Coiled coil</keyword>
<feature type="non-terminal residue" evidence="2">
    <location>
        <position position="1"/>
    </location>
</feature>
<organism evidence="2 3">
    <name type="scientific">Brachionus calyciflorus</name>
    <dbReference type="NCBI Taxonomy" id="104777"/>
    <lineage>
        <taxon>Eukaryota</taxon>
        <taxon>Metazoa</taxon>
        <taxon>Spiralia</taxon>
        <taxon>Gnathifera</taxon>
        <taxon>Rotifera</taxon>
        <taxon>Eurotatoria</taxon>
        <taxon>Monogononta</taxon>
        <taxon>Pseudotrocha</taxon>
        <taxon>Ploima</taxon>
        <taxon>Brachionidae</taxon>
        <taxon>Brachionus</taxon>
    </lineage>
</organism>